<feature type="region of interest" description="Disordered" evidence="2">
    <location>
        <begin position="346"/>
        <end position="366"/>
    </location>
</feature>
<evidence type="ECO:0000256" key="1">
    <source>
        <dbReference type="SAM" id="Coils"/>
    </source>
</evidence>
<dbReference type="InterPro" id="IPR025312">
    <property type="entry name" value="DUF4216"/>
</dbReference>
<dbReference type="AlphaFoldDB" id="A0A6V7QCY9"/>
<accession>A0A6V7QCY9</accession>
<dbReference type="EMBL" id="LR862135">
    <property type="protein sequence ID" value="CAD1840705.1"/>
    <property type="molecule type" value="Genomic_DNA"/>
</dbReference>
<dbReference type="PANTHER" id="PTHR48258:SF3">
    <property type="entry name" value="FK506-BINDING PROTEIN 4-LIKE ISOFORM X1"/>
    <property type="match status" value="1"/>
</dbReference>
<feature type="compositionally biased region" description="Polar residues" evidence="2">
    <location>
        <begin position="346"/>
        <end position="361"/>
    </location>
</feature>
<dbReference type="Pfam" id="PF03004">
    <property type="entry name" value="Transposase_24"/>
    <property type="match status" value="1"/>
</dbReference>
<evidence type="ECO:0000313" key="4">
    <source>
        <dbReference type="EMBL" id="CAD1840705.1"/>
    </source>
</evidence>
<dbReference type="InterPro" id="IPR004252">
    <property type="entry name" value="Probable_transposase_24"/>
</dbReference>
<protein>
    <recommendedName>
        <fullName evidence="3">DUF4216 domain-containing protein</fullName>
    </recommendedName>
</protein>
<proteinExistence type="predicted"/>
<keyword evidence="1" id="KW-0175">Coiled coil</keyword>
<gene>
    <name evidence="4" type="ORF">CB5_LOCUS23916</name>
</gene>
<dbReference type="PANTHER" id="PTHR48258">
    <property type="entry name" value="DUF4218 DOMAIN-CONTAINING PROTEIN-RELATED"/>
    <property type="match status" value="1"/>
</dbReference>
<feature type="domain" description="DUF4216" evidence="3">
    <location>
        <begin position="130"/>
        <end position="203"/>
    </location>
</feature>
<organism evidence="4">
    <name type="scientific">Ananas comosus var. bracteatus</name>
    <name type="common">red pineapple</name>
    <dbReference type="NCBI Taxonomy" id="296719"/>
    <lineage>
        <taxon>Eukaryota</taxon>
        <taxon>Viridiplantae</taxon>
        <taxon>Streptophyta</taxon>
        <taxon>Embryophyta</taxon>
        <taxon>Tracheophyta</taxon>
        <taxon>Spermatophyta</taxon>
        <taxon>Magnoliopsida</taxon>
        <taxon>Liliopsida</taxon>
        <taxon>Poales</taxon>
        <taxon>Bromeliaceae</taxon>
        <taxon>Bromelioideae</taxon>
        <taxon>Ananas</taxon>
    </lineage>
</organism>
<evidence type="ECO:0000259" key="3">
    <source>
        <dbReference type="Pfam" id="PF13952"/>
    </source>
</evidence>
<reference evidence="4" key="1">
    <citation type="submission" date="2020-07" db="EMBL/GenBank/DDBJ databases">
        <authorList>
            <person name="Lin J."/>
        </authorList>
    </citation>
    <scope>NUCLEOTIDE SEQUENCE</scope>
</reference>
<dbReference type="Pfam" id="PF13952">
    <property type="entry name" value="DUF4216"/>
    <property type="match status" value="1"/>
</dbReference>
<evidence type="ECO:0000256" key="2">
    <source>
        <dbReference type="SAM" id="MobiDB-lite"/>
    </source>
</evidence>
<name>A0A6V7QCY9_ANACO</name>
<feature type="coiled-coil region" evidence="1">
    <location>
        <begin position="673"/>
        <end position="709"/>
    </location>
</feature>
<sequence>MWWRLVEKMKERKEQPFPVAGDMRKWPGRARLGQGEVPRRLRRSDEGGDVTPWINRLHCEGNGSVSTELLHLACGPNRMVTRYSGYIVNGFRFHTYKREMRRRTQNSGVFVKGDEQSGNREYFGVLKDIIELEYEGGNKIVLFKCDWWDTYNEGRGYKKEANGMITFLNFSRHLATNEPYVLASQVEQVYYVIDNRNLDWRMVVKTLPRNFYDVPIVNEEESSDDEPAWDKNTTLDSLPDYVISNDDTTTLLNRDDVTGLIIEKDHLLHKVNDDRHIDGFIDDNQEEEEWEESVMAGKYKEGSNRTRLGSTMMRRVQEARPEIPSTEEIGEHRPRIEINRSNHQMEQTNGLDVPNSSSAASCSERKRTRGKTIGLKWVKKRKEEKTKLGVEMPKDLQRAVGTNAQQFITETAQIVRQHAPLNVEKWSKIPLHSIDRMVKIVHEKFTLPNQTYVLGVIIHQLRSHFNSWRYDLHRFHYKKYKTDEQRRAHCPSDIDPDQWNWLINYWSDPKFKKISEVNKENRSKQTMLARVGTKSIARNLTEMRKDLEENEQENNEISEQPEYMRLWEKVRKKKDGTWVDTNAKEKYKEMENLHTTQMQEKGEDILTTREAYTIVLGHRSGYVRGMGSRPEPLENGGLRGQRLRAQIQAEIEVEMTARIQEEVEARMAQKESEVQARIEQREAEAEARLAQKEARLEQMEAQMRAVMQHLSEIGMPLSSQPTSTSRCK</sequence>
<feature type="coiled-coil region" evidence="1">
    <location>
        <begin position="533"/>
        <end position="560"/>
    </location>
</feature>